<organism evidence="3 4">
    <name type="scientific">Anaeramoeba flamelloides</name>
    <dbReference type="NCBI Taxonomy" id="1746091"/>
    <lineage>
        <taxon>Eukaryota</taxon>
        <taxon>Metamonada</taxon>
        <taxon>Anaeramoebidae</taxon>
        <taxon>Anaeramoeba</taxon>
    </lineage>
</organism>
<evidence type="ECO:0000313" key="3">
    <source>
        <dbReference type="EMBL" id="KAJ3447165.1"/>
    </source>
</evidence>
<feature type="coiled-coil region" evidence="1">
    <location>
        <begin position="81"/>
        <end position="122"/>
    </location>
</feature>
<proteinExistence type="predicted"/>
<feature type="compositionally biased region" description="Polar residues" evidence="2">
    <location>
        <begin position="36"/>
        <end position="47"/>
    </location>
</feature>
<feature type="compositionally biased region" description="Polar residues" evidence="2">
    <location>
        <begin position="218"/>
        <end position="232"/>
    </location>
</feature>
<feature type="region of interest" description="Disordered" evidence="2">
    <location>
        <begin position="199"/>
        <end position="235"/>
    </location>
</feature>
<gene>
    <name evidence="3" type="ORF">M0812_07387</name>
</gene>
<evidence type="ECO:0000313" key="4">
    <source>
        <dbReference type="Proteomes" id="UP001146793"/>
    </source>
</evidence>
<evidence type="ECO:0000256" key="2">
    <source>
        <dbReference type="SAM" id="MobiDB-lite"/>
    </source>
</evidence>
<dbReference type="EMBL" id="JANTQA010000016">
    <property type="protein sequence ID" value="KAJ3447165.1"/>
    <property type="molecule type" value="Genomic_DNA"/>
</dbReference>
<reference evidence="3" key="1">
    <citation type="submission" date="2022-08" db="EMBL/GenBank/DDBJ databases">
        <title>Novel sulphate-reducing endosymbionts in the free-living metamonad Anaeramoeba.</title>
        <authorList>
            <person name="Jerlstrom-Hultqvist J."/>
            <person name="Cepicka I."/>
            <person name="Gallot-Lavallee L."/>
            <person name="Salas-Leiva D."/>
            <person name="Curtis B.A."/>
            <person name="Zahonova K."/>
            <person name="Pipaliya S."/>
            <person name="Dacks J."/>
            <person name="Roger A.J."/>
        </authorList>
    </citation>
    <scope>NUCLEOTIDE SEQUENCE</scope>
    <source>
        <strain evidence="3">Busselton2</strain>
    </source>
</reference>
<protein>
    <submittedName>
        <fullName evidence="3">Uncharacterized protein</fullName>
    </submittedName>
</protein>
<dbReference type="AlphaFoldDB" id="A0AAV8A355"/>
<comment type="caution">
    <text evidence="3">The sequence shown here is derived from an EMBL/GenBank/DDBJ whole genome shotgun (WGS) entry which is preliminary data.</text>
</comment>
<feature type="compositionally biased region" description="Basic and acidic residues" evidence="2">
    <location>
        <begin position="51"/>
        <end position="64"/>
    </location>
</feature>
<feature type="compositionally biased region" description="Basic and acidic residues" evidence="2">
    <location>
        <begin position="204"/>
        <end position="217"/>
    </location>
</feature>
<name>A0AAV8A355_9EUKA</name>
<accession>A0AAV8A355</accession>
<dbReference type="Proteomes" id="UP001146793">
    <property type="component" value="Unassembled WGS sequence"/>
</dbReference>
<feature type="region of interest" description="Disordered" evidence="2">
    <location>
        <begin position="36"/>
        <end position="69"/>
    </location>
</feature>
<keyword evidence="1" id="KW-0175">Coiled coil</keyword>
<evidence type="ECO:0000256" key="1">
    <source>
        <dbReference type="SAM" id="Coils"/>
    </source>
</evidence>
<sequence length="256" mass="29803">MSFTSTPCIRKRTMVPNLSIENTDHKKRRFLTKMNKNQVKNNTNKINPKNGLDKTKKQNTKWESESESESDAIFEKEKIRAKKLQSKLGTLNSEFEELQTKVEVTQDENLRLNEELAQLRLILEQNGHSYEEIYGGKFQTDSALFVTMNRKAKPQKQILEIPPNMSLDFLENKLQSEELDSDLNENSEIESELEYELDENYQIGDEKQAQPQEHGHTQEQPQQGQSNTQSSELEFFEIKRFQAETGKRKTSIITNL</sequence>